<proteinExistence type="inferred from homology"/>
<comment type="similarity">
    <text evidence="1">Belongs to the MG067/MG068/MG395 family.</text>
</comment>
<organism evidence="6 7">
    <name type="scientific">Mycoplasmoides fastidiosum</name>
    <dbReference type="NCBI Taxonomy" id="92758"/>
    <lineage>
        <taxon>Bacteria</taxon>
        <taxon>Bacillati</taxon>
        <taxon>Mycoplasmatota</taxon>
        <taxon>Mycoplasmoidales</taxon>
        <taxon>Mycoplasmoidaceae</taxon>
        <taxon>Mycoplasmoides</taxon>
    </lineage>
</organism>
<gene>
    <name evidence="6" type="ORF">J2Z62_000650</name>
</gene>
<dbReference type="PRINTS" id="PR00840">
    <property type="entry name" value="Y06768FAMILY"/>
</dbReference>
<protein>
    <recommendedName>
        <fullName evidence="5">DUF31 domain-containing protein</fullName>
    </recommendedName>
</protein>
<evidence type="ECO:0000256" key="2">
    <source>
        <dbReference type="ARBA" id="ARBA00022475"/>
    </source>
</evidence>
<accession>A0ABU0LZS6</accession>
<feature type="region of interest" description="Disordered" evidence="3">
    <location>
        <begin position="44"/>
        <end position="93"/>
    </location>
</feature>
<dbReference type="InterPro" id="IPR022382">
    <property type="entry name" value="Mycoplasma_peptidase_DUF31"/>
</dbReference>
<feature type="compositionally biased region" description="Low complexity" evidence="3">
    <location>
        <begin position="67"/>
        <end position="80"/>
    </location>
</feature>
<feature type="signal peptide" evidence="4">
    <location>
        <begin position="1"/>
        <end position="23"/>
    </location>
</feature>
<dbReference type="NCBIfam" id="NF045841">
    <property type="entry name" value="Ig_SerProt_MIP"/>
    <property type="match status" value="1"/>
</dbReference>
<sequence>MIKKKTKKFLIFGLFVLPTILSACSNADFQGTLDNSFETTNHKNDFPWLTNQQNPNEEIQKTEPKKPNNTPIKPNSNSSTQSPTRVIRSGIPKRPVRNIPLTDGVYPGANYGVNTADEANLGTSGWDPSFFGGDYSKIDELSNTFNYYTLGTEKQTHFYQDELNLPVKDSHYQVANQQIPVNTQFIRYPETNNAVSVGDDGSVSFGGAGYSDLINSTLFPRPAYRINGMIANDYYDSIFKSSVSLYFLNETTQTNPTPDDLQGEKGPGPKYGTGWFLDYKLTNDGSYPIVWYLATNVHVAKNLYNDKSYGKYKQASEHNKLKTQHFRMTRFFGYQKNNNIPDYSGADNDENFSRPPKVIGYNTTPTESNSSVGFDLDHVKLLYMADDFLKTRPHDFSPDIFQESDEEFLDFAVLEVTFKNADDAKFYTNDYANWGDKQWKFRANSYITDPSLWRDPQFYVLGFPYQTDLQIASNKPAYESSLLPVAYSVYNKRKYPDEKIIDQGTPFSNSRWSTSVQGYEGILNPALALKNVPFQIYGKKHYFGGLSYAVRDAGLGAGSSGSMMVNKNREIFAIHHAEWNNGGIGISQALKSERYLYSNLKNYYIPDYDIVHGGGLDQKTSYYQALLEHHSDYKTHLFPNGLQHRSRR</sequence>
<feature type="chain" id="PRO_5046077966" description="DUF31 domain-containing protein" evidence="4">
    <location>
        <begin position="24"/>
        <end position="648"/>
    </location>
</feature>
<dbReference type="InterPro" id="IPR009003">
    <property type="entry name" value="Peptidase_S1_PA"/>
</dbReference>
<dbReference type="SUPFAM" id="SSF50494">
    <property type="entry name" value="Trypsin-like serine proteases"/>
    <property type="match status" value="1"/>
</dbReference>
<evidence type="ECO:0000256" key="4">
    <source>
        <dbReference type="SAM" id="SignalP"/>
    </source>
</evidence>
<evidence type="ECO:0000256" key="1">
    <source>
        <dbReference type="ARBA" id="ARBA00007807"/>
    </source>
</evidence>
<dbReference type="PROSITE" id="PS51257">
    <property type="entry name" value="PROKAR_LIPOPROTEIN"/>
    <property type="match status" value="1"/>
</dbReference>
<evidence type="ECO:0000313" key="7">
    <source>
        <dbReference type="Proteomes" id="UP001240643"/>
    </source>
</evidence>
<dbReference type="InterPro" id="IPR022381">
    <property type="entry name" value="Uncharacterised_MG067"/>
</dbReference>
<comment type="caution">
    <text evidence="6">The sequence shown here is derived from an EMBL/GenBank/DDBJ whole genome shotgun (WGS) entry which is preliminary data.</text>
</comment>
<keyword evidence="4" id="KW-0732">Signal</keyword>
<keyword evidence="2" id="KW-1003">Cell membrane</keyword>
<evidence type="ECO:0000313" key="6">
    <source>
        <dbReference type="EMBL" id="MDQ0514212.1"/>
    </source>
</evidence>
<dbReference type="Proteomes" id="UP001240643">
    <property type="component" value="Unassembled WGS sequence"/>
</dbReference>
<name>A0ABU0LZS6_9BACT</name>
<dbReference type="EMBL" id="JAUSWO010000001">
    <property type="protein sequence ID" value="MDQ0514212.1"/>
    <property type="molecule type" value="Genomic_DNA"/>
</dbReference>
<reference evidence="6" key="1">
    <citation type="submission" date="2023-07" db="EMBL/GenBank/DDBJ databases">
        <title>Genomic Encyclopedia of Type Strains, Phase IV (KMG-IV): sequencing the most valuable type-strain genomes for metagenomic binning, comparative biology and taxonomic classification.</title>
        <authorList>
            <person name="Goeker M."/>
        </authorList>
    </citation>
    <scope>NUCLEOTIDE SEQUENCE [LARGE SCALE GENOMIC DNA]</scope>
    <source>
        <strain evidence="6">DSM 21204</strain>
    </source>
</reference>
<feature type="domain" description="DUF31" evidence="5">
    <location>
        <begin position="232"/>
        <end position="577"/>
    </location>
</feature>
<keyword evidence="2" id="KW-0472">Membrane</keyword>
<evidence type="ECO:0000256" key="3">
    <source>
        <dbReference type="SAM" id="MobiDB-lite"/>
    </source>
</evidence>
<keyword evidence="7" id="KW-1185">Reference proteome</keyword>
<evidence type="ECO:0000259" key="5">
    <source>
        <dbReference type="Pfam" id="PF01732"/>
    </source>
</evidence>
<dbReference type="Pfam" id="PF01732">
    <property type="entry name" value="Mycop_pep_DUF31"/>
    <property type="match status" value="1"/>
</dbReference>